<organism evidence="12 13">
    <name type="scientific">Dysgonomonas macrotermitis</name>
    <dbReference type="NCBI Taxonomy" id="1346286"/>
    <lineage>
        <taxon>Bacteria</taxon>
        <taxon>Pseudomonadati</taxon>
        <taxon>Bacteroidota</taxon>
        <taxon>Bacteroidia</taxon>
        <taxon>Bacteroidales</taxon>
        <taxon>Dysgonomonadaceae</taxon>
        <taxon>Dysgonomonas</taxon>
    </lineage>
</organism>
<evidence type="ECO:0000256" key="1">
    <source>
        <dbReference type="ARBA" id="ARBA00001946"/>
    </source>
</evidence>
<comment type="similarity">
    <text evidence="2">Belongs to the DNA/RNA non-specific endonuclease family.</text>
</comment>
<dbReference type="SMART" id="SM00892">
    <property type="entry name" value="Endonuclease_NS"/>
    <property type="match status" value="1"/>
</dbReference>
<feature type="domain" description="ENPP1-3/EXOG-like endonuclease/phosphodiesterase" evidence="10">
    <location>
        <begin position="315"/>
        <end position="517"/>
    </location>
</feature>
<feature type="domain" description="DNA/RNA non-specific endonuclease/pyrophosphatase/phosphodiesterase" evidence="11">
    <location>
        <begin position="314"/>
        <end position="517"/>
    </location>
</feature>
<dbReference type="Pfam" id="PF01223">
    <property type="entry name" value="Endonuclease_NS"/>
    <property type="match status" value="1"/>
</dbReference>
<evidence type="ECO:0000313" key="13">
    <source>
        <dbReference type="Proteomes" id="UP000184480"/>
    </source>
</evidence>
<dbReference type="PROSITE" id="PS51257">
    <property type="entry name" value="PROKAR_LIPOPROTEIN"/>
    <property type="match status" value="1"/>
</dbReference>
<accession>A0A1M4W9C8</accession>
<evidence type="ECO:0000256" key="3">
    <source>
        <dbReference type="ARBA" id="ARBA00022722"/>
    </source>
</evidence>
<evidence type="ECO:0000313" key="12">
    <source>
        <dbReference type="EMBL" id="SHE77868.1"/>
    </source>
</evidence>
<dbReference type="EMBL" id="FQUC01000002">
    <property type="protein sequence ID" value="SHE77868.1"/>
    <property type="molecule type" value="Genomic_DNA"/>
</dbReference>
<dbReference type="Gene3D" id="3.40.570.10">
    <property type="entry name" value="Extracellular Endonuclease, subunit A"/>
    <property type="match status" value="1"/>
</dbReference>
<evidence type="ECO:0000256" key="8">
    <source>
        <dbReference type="PIRSR" id="PIRSR640255-1"/>
    </source>
</evidence>
<dbReference type="InterPro" id="IPR044925">
    <property type="entry name" value="His-Me_finger_sf"/>
</dbReference>
<dbReference type="CDD" id="cd13120">
    <property type="entry name" value="BF2867_like_N"/>
    <property type="match status" value="1"/>
</dbReference>
<dbReference type="InterPro" id="IPR044929">
    <property type="entry name" value="DNA/RNA_non-sp_Endonuclease_sf"/>
</dbReference>
<evidence type="ECO:0000256" key="5">
    <source>
        <dbReference type="ARBA" id="ARBA00022759"/>
    </source>
</evidence>
<keyword evidence="3" id="KW-0540">Nuclease</keyword>
<dbReference type="STRING" id="1346286.SAMN05444362_102167"/>
<dbReference type="PROSITE" id="PS01070">
    <property type="entry name" value="NUCLEASE_NON_SPEC"/>
    <property type="match status" value="1"/>
</dbReference>
<dbReference type="GO" id="GO:0046872">
    <property type="term" value="F:metal ion binding"/>
    <property type="evidence" value="ECO:0007669"/>
    <property type="project" value="UniProtKB-KW"/>
</dbReference>
<dbReference type="InterPro" id="IPR001604">
    <property type="entry name" value="Endo_G_ENPP1-like_dom"/>
</dbReference>
<dbReference type="CDD" id="cd13121">
    <property type="entry name" value="BF2867_like_C"/>
    <property type="match status" value="1"/>
</dbReference>
<evidence type="ECO:0000259" key="11">
    <source>
        <dbReference type="SMART" id="SM00892"/>
    </source>
</evidence>
<dbReference type="GO" id="GO:0004519">
    <property type="term" value="F:endonuclease activity"/>
    <property type="evidence" value="ECO:0007669"/>
    <property type="project" value="UniProtKB-KW"/>
</dbReference>
<evidence type="ECO:0000256" key="9">
    <source>
        <dbReference type="PIRSR" id="PIRSR640255-2"/>
    </source>
</evidence>
<dbReference type="Proteomes" id="UP000184480">
    <property type="component" value="Unassembled WGS sequence"/>
</dbReference>
<dbReference type="GO" id="GO:0016787">
    <property type="term" value="F:hydrolase activity"/>
    <property type="evidence" value="ECO:0007669"/>
    <property type="project" value="UniProtKB-KW"/>
</dbReference>
<comment type="cofactor">
    <cofactor evidence="1">
        <name>Mg(2+)</name>
        <dbReference type="ChEBI" id="CHEBI:18420"/>
    </cofactor>
</comment>
<gene>
    <name evidence="12" type="ORF">SAMN05444362_102167</name>
</gene>
<feature type="binding site" evidence="9">
    <location>
        <position position="408"/>
    </location>
    <ligand>
        <name>Mg(2+)</name>
        <dbReference type="ChEBI" id="CHEBI:18420"/>
        <note>catalytic</note>
    </ligand>
</feature>
<keyword evidence="5 12" id="KW-0255">Endonuclease</keyword>
<dbReference type="AlphaFoldDB" id="A0A1M4W9C8"/>
<sequence>MRINRILLITLLLGIFYSCESEKDISDHNSSAAIQFTSEINNNDIQTRAYNSLWENEDKIGVFMKTSGIQLSDQSIVNGYSNIIYTTTGNGTFTAKNEEQNIHFPENNSAVDFIAYYPYQNNINNYIYKVDIIDQSIPQHIDLLYSNNITNASLSNPSNSLQFSHQLSKISFNISASEDVSSLNGIRVSASGLKTLADFSLIDGTLTADENSTGNIDFKTSVNSNSASAEAILIPDGGGSGRIVTFYLPDVGSFKWEIPSGTRLEKGKKYTYNITLNGGGIVVKPENGWVETPLMNNLPTNATYISHMIPNSTRIRNYSMLYDTKYKLAYWVAYPMHGYYLGDSGRSDAWGYDPSISQAFQAYLKSGYGISGIDRGHQIPSADRTINTNTNKTTFYYTNMTPQASTLNQQMWANLESQIRTWTQRCDTLYVVTGAMITTSTDNTIEYVTDNNNQSVAKPKYYYKALAQRINNVYYTIAFKMDNKTYSSGGSYNNYKMTIQQLEQETGLTFFPSISASSKNSIDASHWN</sequence>
<keyword evidence="7" id="KW-0460">Magnesium</keyword>
<evidence type="ECO:0000259" key="10">
    <source>
        <dbReference type="SMART" id="SM00477"/>
    </source>
</evidence>
<dbReference type="InterPro" id="IPR025049">
    <property type="entry name" value="Mfa-like_1"/>
</dbReference>
<dbReference type="SMART" id="SM00477">
    <property type="entry name" value="NUC"/>
    <property type="match status" value="1"/>
</dbReference>
<dbReference type="Pfam" id="PF13149">
    <property type="entry name" value="Mfa_like_1"/>
    <property type="match status" value="1"/>
</dbReference>
<keyword evidence="4 9" id="KW-0479">Metal-binding</keyword>
<feature type="active site" description="Proton acceptor" evidence="8">
    <location>
        <position position="377"/>
    </location>
</feature>
<dbReference type="InterPro" id="IPR042278">
    <property type="entry name" value="Mfa-like_1_N"/>
</dbReference>
<protein>
    <submittedName>
        <fullName evidence="12">Endonuclease G</fullName>
    </submittedName>
</protein>
<keyword evidence="6" id="KW-0378">Hydrolase</keyword>
<dbReference type="InterPro" id="IPR040255">
    <property type="entry name" value="Non-specific_endonuclease"/>
</dbReference>
<proteinExistence type="inferred from homology"/>
<dbReference type="GO" id="GO:0003676">
    <property type="term" value="F:nucleic acid binding"/>
    <property type="evidence" value="ECO:0007669"/>
    <property type="project" value="InterPro"/>
</dbReference>
<evidence type="ECO:0000256" key="4">
    <source>
        <dbReference type="ARBA" id="ARBA00022723"/>
    </source>
</evidence>
<dbReference type="InterPro" id="IPR020821">
    <property type="entry name" value="ENPP1-3/EXOG-like_nuc-like"/>
</dbReference>
<dbReference type="Gene3D" id="2.60.40.2620">
    <property type="entry name" value="Fimbrillin-like"/>
    <property type="match status" value="1"/>
</dbReference>
<dbReference type="PANTHER" id="PTHR13966">
    <property type="entry name" value="ENDONUCLEASE RELATED"/>
    <property type="match status" value="1"/>
</dbReference>
<name>A0A1M4W9C8_9BACT</name>
<evidence type="ECO:0000256" key="2">
    <source>
        <dbReference type="ARBA" id="ARBA00010052"/>
    </source>
</evidence>
<dbReference type="InterPro" id="IPR018524">
    <property type="entry name" value="DNA/RNA_endonuclease_AS"/>
</dbReference>
<evidence type="ECO:0000256" key="6">
    <source>
        <dbReference type="ARBA" id="ARBA00022801"/>
    </source>
</evidence>
<dbReference type="Gene3D" id="2.60.40.2630">
    <property type="match status" value="1"/>
</dbReference>
<dbReference type="RefSeq" id="WP_062176569.1">
    <property type="nucleotide sequence ID" value="NZ_BBXL01000002.1"/>
</dbReference>
<dbReference type="PANTHER" id="PTHR13966:SF5">
    <property type="entry name" value="ENDONUCLEASE G, MITOCHONDRIAL"/>
    <property type="match status" value="1"/>
</dbReference>
<dbReference type="OrthoDB" id="997997at2"/>
<evidence type="ECO:0000256" key="7">
    <source>
        <dbReference type="ARBA" id="ARBA00022842"/>
    </source>
</evidence>
<dbReference type="SUPFAM" id="SSF54060">
    <property type="entry name" value="His-Me finger endonucleases"/>
    <property type="match status" value="1"/>
</dbReference>
<keyword evidence="13" id="KW-1185">Reference proteome</keyword>
<reference evidence="13" key="1">
    <citation type="submission" date="2016-11" db="EMBL/GenBank/DDBJ databases">
        <authorList>
            <person name="Varghese N."/>
            <person name="Submissions S."/>
        </authorList>
    </citation>
    <scope>NUCLEOTIDE SEQUENCE [LARGE SCALE GENOMIC DNA]</scope>
    <source>
        <strain evidence="13">DSM 27370</strain>
    </source>
</reference>